<dbReference type="EMBL" id="CP011389">
    <property type="protein sequence ID" value="AKH16461.1"/>
    <property type="molecule type" value="Genomic_DNA"/>
</dbReference>
<dbReference type="Pfam" id="PF19671">
    <property type="entry name" value="DUF6174"/>
    <property type="match status" value="1"/>
</dbReference>
<keyword evidence="3" id="KW-1185">Reference proteome</keyword>
<gene>
    <name evidence="2" type="ORF">SY84_04660</name>
</gene>
<evidence type="ECO:0008006" key="4">
    <source>
        <dbReference type="Google" id="ProtNLM"/>
    </source>
</evidence>
<evidence type="ECO:0000313" key="2">
    <source>
        <dbReference type="EMBL" id="AKH16461.1"/>
    </source>
</evidence>
<dbReference type="AlphaFoldDB" id="A0A0F7JJY7"/>
<name>A0A0F7JJY7_9DEIO</name>
<dbReference type="PATRIC" id="fig|1309411.5.peg.958"/>
<keyword evidence="1" id="KW-0732">Signal</keyword>
<evidence type="ECO:0000256" key="1">
    <source>
        <dbReference type="SAM" id="SignalP"/>
    </source>
</evidence>
<organism evidence="2 3">
    <name type="scientific">Deinococcus soli</name>
    <name type="common">ex Cha et al. 2016</name>
    <dbReference type="NCBI Taxonomy" id="1309411"/>
    <lineage>
        <taxon>Bacteria</taxon>
        <taxon>Thermotogati</taxon>
        <taxon>Deinococcota</taxon>
        <taxon>Deinococci</taxon>
        <taxon>Deinococcales</taxon>
        <taxon>Deinococcaceae</taxon>
        <taxon>Deinococcus</taxon>
    </lineage>
</organism>
<reference evidence="2 3" key="1">
    <citation type="submission" date="2015-01" db="EMBL/GenBank/DDBJ databases">
        <title>Deinococcus soli/N5/whole genome sequencing.</title>
        <authorList>
            <person name="Kim M.K."/>
            <person name="Srinivasan S."/>
            <person name="Lee J.-J."/>
        </authorList>
    </citation>
    <scope>NUCLEOTIDE SEQUENCE [LARGE SCALE GENOMIC DNA]</scope>
    <source>
        <strain evidence="2 3">N5</strain>
    </source>
</reference>
<feature type="signal peptide" evidence="1">
    <location>
        <begin position="1"/>
        <end position="28"/>
    </location>
</feature>
<dbReference type="RefSeq" id="WP_046843036.1">
    <property type="nucleotide sequence ID" value="NZ_CP011389.1"/>
</dbReference>
<sequence length="185" mass="19541">MTPTRVRLPLRPLVTGLLAAALGSAALAGGGTAPLNTAPQTTAPFGCRPGYVRPDFRALTAQLTQARALWARQRPASYTYDVNQIAAPVLFPGTRVTVSGGRVTRTTLAPGQEGTVNPALSARTMDARFNEMAATLKAQAKAPCPIVRQSFDPAYGYPTRFASGLGDEGIMDGFGEWTISNFTVN</sequence>
<dbReference type="InterPro" id="IPR046172">
    <property type="entry name" value="DUF6174"/>
</dbReference>
<dbReference type="KEGG" id="dch:SY84_04660"/>
<feature type="chain" id="PRO_5002517016" description="SCP domain-containing protein" evidence="1">
    <location>
        <begin position="29"/>
        <end position="185"/>
    </location>
</feature>
<accession>A0A0F7JJY7</accession>
<proteinExistence type="predicted"/>
<protein>
    <recommendedName>
        <fullName evidence="4">SCP domain-containing protein</fullName>
    </recommendedName>
</protein>
<dbReference type="OrthoDB" id="72660at2"/>
<evidence type="ECO:0000313" key="3">
    <source>
        <dbReference type="Proteomes" id="UP000034024"/>
    </source>
</evidence>
<dbReference type="Proteomes" id="UP000034024">
    <property type="component" value="Chromosome"/>
</dbReference>